<name>A0A7G9YKJ3_9EURY</name>
<dbReference type="EMBL" id="MT631353">
    <property type="protein sequence ID" value="QNO48527.1"/>
    <property type="molecule type" value="Genomic_DNA"/>
</dbReference>
<evidence type="ECO:0000313" key="1">
    <source>
        <dbReference type="EMBL" id="QNO48527.1"/>
    </source>
</evidence>
<proteinExistence type="predicted"/>
<gene>
    <name evidence="1" type="ORF">NKHFGJIK_00005</name>
</gene>
<reference evidence="1" key="1">
    <citation type="submission" date="2020-06" db="EMBL/GenBank/DDBJ databases">
        <title>Unique genomic features of the anaerobic methanotrophic archaea.</title>
        <authorList>
            <person name="Chadwick G.L."/>
            <person name="Skennerton C.T."/>
            <person name="Laso-Perez R."/>
            <person name="Leu A.O."/>
            <person name="Speth D.R."/>
            <person name="Yu H."/>
            <person name="Morgan-Lang C."/>
            <person name="Hatzenpichler R."/>
            <person name="Goudeau D."/>
            <person name="Malmstrom R."/>
            <person name="Brazelton W.J."/>
            <person name="Woyke T."/>
            <person name="Hallam S.J."/>
            <person name="Tyson G.W."/>
            <person name="Wegener G."/>
            <person name="Boetius A."/>
            <person name="Orphan V."/>
        </authorList>
    </citation>
    <scope>NUCLEOTIDE SEQUENCE</scope>
</reference>
<organism evidence="1">
    <name type="scientific">Candidatus Methanogaster sp. ANME-2c ERB4</name>
    <dbReference type="NCBI Taxonomy" id="2759911"/>
    <lineage>
        <taxon>Archaea</taxon>
        <taxon>Methanobacteriati</taxon>
        <taxon>Methanobacteriota</taxon>
        <taxon>Stenosarchaea group</taxon>
        <taxon>Methanomicrobia</taxon>
        <taxon>Methanosarcinales</taxon>
        <taxon>ANME-2 cluster</taxon>
        <taxon>Candidatus Methanogasteraceae</taxon>
        <taxon>Candidatus Methanogaster</taxon>
    </lineage>
</organism>
<accession>A0A7G9YKJ3</accession>
<sequence length="170" mass="19546">MIRVLNTLYDLFLSADRIVIDTGPLLIHAIGAFRSDKLGDICLCGAPGEEFNFLDRLFTSNQQFCITPYVLSELLYRVRSEFKLKEDGIEEFFRSYGTFLSNMGEIRIDKEKIIHDTGIKFGLADVSLLKACEGTGTMILSSDEPFCRFCESRNIEFIEYKTFFLDNFLR</sequence>
<dbReference type="InterPro" id="IPR029060">
    <property type="entry name" value="PIN-like_dom_sf"/>
</dbReference>
<dbReference type="SUPFAM" id="SSF88723">
    <property type="entry name" value="PIN domain-like"/>
    <property type="match status" value="1"/>
</dbReference>
<protein>
    <recommendedName>
        <fullName evidence="2">PIN domain-containing protein</fullName>
    </recommendedName>
</protein>
<evidence type="ECO:0008006" key="2">
    <source>
        <dbReference type="Google" id="ProtNLM"/>
    </source>
</evidence>
<dbReference type="AlphaFoldDB" id="A0A7G9YKJ3"/>